<dbReference type="Pfam" id="PF01636">
    <property type="entry name" value="APH"/>
    <property type="match status" value="1"/>
</dbReference>
<evidence type="ECO:0000313" key="2">
    <source>
        <dbReference type="EMBL" id="WTW67910.1"/>
    </source>
</evidence>
<evidence type="ECO:0000259" key="1">
    <source>
        <dbReference type="Pfam" id="PF01636"/>
    </source>
</evidence>
<organism evidence="2">
    <name type="scientific">Streptomyces sp. NBC_00008</name>
    <dbReference type="NCBI Taxonomy" id="2903610"/>
    <lineage>
        <taxon>Bacteria</taxon>
        <taxon>Bacillati</taxon>
        <taxon>Actinomycetota</taxon>
        <taxon>Actinomycetes</taxon>
        <taxon>Kitasatosporales</taxon>
        <taxon>Streptomycetaceae</taxon>
        <taxon>Streptomyces</taxon>
    </lineage>
</organism>
<dbReference type="PANTHER" id="PTHR21310:SF42">
    <property type="entry name" value="BIFUNCTIONAL AAC_APH"/>
    <property type="match status" value="1"/>
</dbReference>
<gene>
    <name evidence="2" type="ORF">OG398_06330</name>
</gene>
<dbReference type="CDD" id="cd05155">
    <property type="entry name" value="APH_ChoK_like_1"/>
    <property type="match status" value="1"/>
</dbReference>
<dbReference type="Gene3D" id="3.30.200.20">
    <property type="entry name" value="Phosphorylase Kinase, domain 1"/>
    <property type="match status" value="1"/>
</dbReference>
<dbReference type="AlphaFoldDB" id="A0AAU2VK27"/>
<dbReference type="InterPro" id="IPR002575">
    <property type="entry name" value="Aminoglycoside_PTrfase"/>
</dbReference>
<reference evidence="2" key="1">
    <citation type="submission" date="2022-10" db="EMBL/GenBank/DDBJ databases">
        <title>The complete genomes of actinobacterial strains from the NBC collection.</title>
        <authorList>
            <person name="Joergensen T.S."/>
            <person name="Alvarez Arevalo M."/>
            <person name="Sterndorff E.B."/>
            <person name="Faurdal D."/>
            <person name="Vuksanovic O."/>
            <person name="Mourched A.-S."/>
            <person name="Charusanti P."/>
            <person name="Shaw S."/>
            <person name="Blin K."/>
            <person name="Weber T."/>
        </authorList>
    </citation>
    <scope>NUCLEOTIDE SEQUENCE</scope>
    <source>
        <strain evidence="2">NBC_00008</strain>
    </source>
</reference>
<dbReference type="InterPro" id="IPR051678">
    <property type="entry name" value="AGP_Transferase"/>
</dbReference>
<sequence length="297" mass="31993">MERDSVDEGFVRALVRDRYPELAGLEIRRVASGWDNQLWRLGDELVVRLPMTERAPELLRKEFRWLPELAGQLPLPVPTPRFLNEPDGLFPRPWSLVSWVPGEPADGVEVTDAARSVANLAGFLRALHRPAPADAPTDPGRGGSLATVTDDFEALLAGVAEAVDVARVRRVWDRAVAAPQWTGPAVWLHADLHPANVVVADGAISGIVDFGDLCAGDPAVDLAAAWKLLPQGSDGDFFDAYGGTDEATVRRAQGRAVLKALVLVSVGQAWDRGLPGGQPTWGRAGRQVLERVFASAA</sequence>
<dbReference type="PANTHER" id="PTHR21310">
    <property type="entry name" value="AMINOGLYCOSIDE PHOSPHOTRANSFERASE-RELATED-RELATED"/>
    <property type="match status" value="1"/>
</dbReference>
<protein>
    <submittedName>
        <fullName evidence="2">Aminoglycoside phosphotransferase family protein</fullName>
    </submittedName>
</protein>
<dbReference type="EMBL" id="CP108313">
    <property type="protein sequence ID" value="WTW67910.1"/>
    <property type="molecule type" value="Genomic_DNA"/>
</dbReference>
<accession>A0AAU2VK27</accession>
<dbReference type="Gene3D" id="3.90.1200.10">
    <property type="match status" value="1"/>
</dbReference>
<dbReference type="InterPro" id="IPR011009">
    <property type="entry name" value="Kinase-like_dom_sf"/>
</dbReference>
<dbReference type="SUPFAM" id="SSF56112">
    <property type="entry name" value="Protein kinase-like (PK-like)"/>
    <property type="match status" value="1"/>
</dbReference>
<proteinExistence type="predicted"/>
<feature type="domain" description="Aminoglycoside phosphotransferase" evidence="1">
    <location>
        <begin position="26"/>
        <end position="248"/>
    </location>
</feature>
<name>A0AAU2VK27_9ACTN</name>